<sequence length="339" mass="34197">MGSALAAGLIGAALAGCQPAADETPAEEVGDTANGAAIADITVTAAFEPVEGGVLAVDFVPDTNTPWAGLIVTAPRDGGLDFYNADGESVTRVTGSRLTSLAVAPNFALRGEALPLILGVDTQSGGVRGYVLLRSGPDAIEAPLSPIVLDGGAAALCFVREGAGFVEIAVLGREAVAEVWRISDNGGDLIGAERVRAIRLDGPARTCASMDGALFVSGPTTSITRIESGSGTGVQAGYNALSLAAGVIAGRPVLLASNGEDDTLRSFDARTLQPLAPVRIIDGLSTPGIDRPGALAISEVSFGGASYQSGLIAAVDEADGRVRVVARESFARDLTLATN</sequence>
<dbReference type="SUPFAM" id="SSF50956">
    <property type="entry name" value="Thermostable phytase (3-phytase)"/>
    <property type="match status" value="1"/>
</dbReference>
<accession>A0ABU7LZE0</accession>
<evidence type="ECO:0000259" key="1">
    <source>
        <dbReference type="PROSITE" id="PS51662"/>
    </source>
</evidence>
<reference evidence="2 3" key="1">
    <citation type="submission" date="2024-01" db="EMBL/GenBank/DDBJ databases">
        <title>Hyphobacterium bacterium isolated from marine sediment.</title>
        <authorList>
            <person name="Zhao S."/>
        </authorList>
    </citation>
    <scope>NUCLEOTIDE SEQUENCE [LARGE SCALE GENOMIC DNA]</scope>
    <source>
        <strain evidence="2 3">Y60-23</strain>
    </source>
</reference>
<comment type="caution">
    <text evidence="2">The sequence shown here is derived from an EMBL/GenBank/DDBJ whole genome shotgun (WGS) entry which is preliminary data.</text>
</comment>
<dbReference type="Gene3D" id="2.120.10.30">
    <property type="entry name" value="TolB, C-terminal domain"/>
    <property type="match status" value="1"/>
</dbReference>
<dbReference type="InterPro" id="IPR003431">
    <property type="entry name" value="B-propeller_Phytase"/>
</dbReference>
<feature type="domain" description="BPP" evidence="1">
    <location>
        <begin position="31"/>
        <end position="334"/>
    </location>
</feature>
<dbReference type="RefSeq" id="WP_330196207.1">
    <property type="nucleotide sequence ID" value="NZ_JAZDRO010000003.1"/>
</dbReference>
<dbReference type="EMBL" id="JAZDRO010000003">
    <property type="protein sequence ID" value="MEE2566657.1"/>
    <property type="molecule type" value="Genomic_DNA"/>
</dbReference>
<evidence type="ECO:0000313" key="3">
    <source>
        <dbReference type="Proteomes" id="UP001310692"/>
    </source>
</evidence>
<name>A0ABU7LZE0_9PROT</name>
<dbReference type="InterPro" id="IPR011042">
    <property type="entry name" value="6-blade_b-propeller_TolB-like"/>
</dbReference>
<proteinExistence type="predicted"/>
<dbReference type="Proteomes" id="UP001310692">
    <property type="component" value="Unassembled WGS sequence"/>
</dbReference>
<protein>
    <recommendedName>
        <fullName evidence="1">BPP domain-containing protein</fullName>
    </recommendedName>
</protein>
<evidence type="ECO:0000313" key="2">
    <source>
        <dbReference type="EMBL" id="MEE2566657.1"/>
    </source>
</evidence>
<organism evidence="2 3">
    <name type="scientific">Hyphobacterium marinum</name>
    <dbReference type="NCBI Taxonomy" id="3116574"/>
    <lineage>
        <taxon>Bacteria</taxon>
        <taxon>Pseudomonadati</taxon>
        <taxon>Pseudomonadota</taxon>
        <taxon>Alphaproteobacteria</taxon>
        <taxon>Maricaulales</taxon>
        <taxon>Maricaulaceae</taxon>
        <taxon>Hyphobacterium</taxon>
    </lineage>
</organism>
<gene>
    <name evidence="2" type="ORF">V0U35_08190</name>
</gene>
<keyword evidence="3" id="KW-1185">Reference proteome</keyword>
<dbReference type="PROSITE" id="PS51662">
    <property type="entry name" value="BP_PHYTASE"/>
    <property type="match status" value="1"/>
</dbReference>